<feature type="transmembrane region" description="Helical" evidence="1">
    <location>
        <begin position="208"/>
        <end position="228"/>
    </location>
</feature>
<keyword evidence="1" id="KW-0812">Transmembrane</keyword>
<protein>
    <recommendedName>
        <fullName evidence="4">Citrate transporter-like domain-containing protein</fullName>
    </recommendedName>
</protein>
<dbReference type="EMBL" id="CP020772">
    <property type="protein sequence ID" value="ARI78546.1"/>
    <property type="molecule type" value="Genomic_DNA"/>
</dbReference>
<feature type="transmembrane region" description="Helical" evidence="1">
    <location>
        <begin position="180"/>
        <end position="202"/>
    </location>
</feature>
<reference evidence="2 3" key="1">
    <citation type="submission" date="2017-04" db="EMBL/GenBank/DDBJ databases">
        <title>The whole genome sequencing and assembly of Halobacillus mangrovi strain.</title>
        <authorList>
            <person name="Lee S.-J."/>
            <person name="Park M.-K."/>
            <person name="Kim J.-Y."/>
            <person name="Lee Y.-J."/>
            <person name="Yi H."/>
            <person name="Bahn Y.-S."/>
            <person name="Kim J.F."/>
            <person name="Lee D.-W."/>
        </authorList>
    </citation>
    <scope>NUCLEOTIDE SEQUENCE [LARGE SCALE GENOMIC DNA]</scope>
    <source>
        <strain evidence="2 3">KTB 131</strain>
    </source>
</reference>
<sequence length="457" mass="50584">MIVRRLSNDLYIFYSFVFLLDVIHLFWNNSVLYIIIGVLGMIMTGISFPRSDRVFKILGVILLAAGIFFFFSGEATFSDIPLYFAGNISLLFLLSMLPWMNSVVKAGRYNKLLQSLLGSNAKGLGGLYVRSEITMVSLAAFLNLSSATISQDLLKEQLKKVNTKVRNSFILMATLRGYSLALLWSPLEILLATSIFITGASYLEVLPWMLLIAVLGISIDSLIGKIIFNKREIEESLSLDKGSGQSKRKLMQFIMALVLFLSFVVFLGNVVQLDFLFAVTIAIFPFAFLWAMLVNRKKSFLQIGLPTWKWKTNHLSNFIVLLLSLSFLTQTLNASPYLKYLQDPIVALEGNPLLIMLFIQAAFLVMTLLGVHPIATMGIFGGVSELLIGAFPPATLTILLAACAIATVPSAPYGLIVTITSVALRMNPYQIVLRNLPYSLLLGFLGIGVALLTLLIY</sequence>
<feature type="transmembrane region" description="Helical" evidence="1">
    <location>
        <begin position="83"/>
        <end position="104"/>
    </location>
</feature>
<name>A0A1W5ZYW7_9BACI</name>
<feature type="transmembrane region" description="Helical" evidence="1">
    <location>
        <begin position="396"/>
        <end position="424"/>
    </location>
</feature>
<feature type="transmembrane region" description="Helical" evidence="1">
    <location>
        <begin position="12"/>
        <end position="42"/>
    </location>
</feature>
<feature type="transmembrane region" description="Helical" evidence="1">
    <location>
        <begin position="54"/>
        <end position="71"/>
    </location>
</feature>
<feature type="transmembrane region" description="Helical" evidence="1">
    <location>
        <begin position="315"/>
        <end position="333"/>
    </location>
</feature>
<evidence type="ECO:0000256" key="1">
    <source>
        <dbReference type="SAM" id="Phobius"/>
    </source>
</evidence>
<keyword evidence="3" id="KW-1185">Reference proteome</keyword>
<gene>
    <name evidence="2" type="ORF">HM131_17640</name>
</gene>
<dbReference type="KEGG" id="hmn:HM131_17640"/>
<evidence type="ECO:0000313" key="2">
    <source>
        <dbReference type="EMBL" id="ARI78546.1"/>
    </source>
</evidence>
<dbReference type="AlphaFoldDB" id="A0A1W5ZYW7"/>
<accession>A0A1W5ZYW7</accession>
<dbReference type="OrthoDB" id="2960907at2"/>
<feature type="transmembrane region" description="Helical" evidence="1">
    <location>
        <begin position="275"/>
        <end position="294"/>
    </location>
</feature>
<evidence type="ECO:0000313" key="3">
    <source>
        <dbReference type="Proteomes" id="UP000192527"/>
    </source>
</evidence>
<feature type="transmembrane region" description="Helical" evidence="1">
    <location>
        <begin position="249"/>
        <end position="269"/>
    </location>
</feature>
<dbReference type="Proteomes" id="UP000192527">
    <property type="component" value="Chromosome"/>
</dbReference>
<dbReference type="STRING" id="402384.HM131_17640"/>
<feature type="transmembrane region" description="Helical" evidence="1">
    <location>
        <begin position="353"/>
        <end position="375"/>
    </location>
</feature>
<feature type="transmembrane region" description="Helical" evidence="1">
    <location>
        <begin position="436"/>
        <end position="456"/>
    </location>
</feature>
<keyword evidence="1" id="KW-0472">Membrane</keyword>
<proteinExistence type="predicted"/>
<keyword evidence="1" id="KW-1133">Transmembrane helix</keyword>
<organism evidence="2 3">
    <name type="scientific">Halobacillus mangrovi</name>
    <dbReference type="NCBI Taxonomy" id="402384"/>
    <lineage>
        <taxon>Bacteria</taxon>
        <taxon>Bacillati</taxon>
        <taxon>Bacillota</taxon>
        <taxon>Bacilli</taxon>
        <taxon>Bacillales</taxon>
        <taxon>Bacillaceae</taxon>
        <taxon>Halobacillus</taxon>
    </lineage>
</organism>
<evidence type="ECO:0008006" key="4">
    <source>
        <dbReference type="Google" id="ProtNLM"/>
    </source>
</evidence>